<name>A0A3L6L8G2_9TRYP</name>
<dbReference type="Proteomes" id="UP000266743">
    <property type="component" value="Chromosome 5"/>
</dbReference>
<reference evidence="1 2" key="1">
    <citation type="submission" date="2018-09" db="EMBL/GenBank/DDBJ databases">
        <title>whole genome sequence of T. equiperdum IVM-t1 strain.</title>
        <authorList>
            <person name="Suganuma K."/>
        </authorList>
    </citation>
    <scope>NUCLEOTIDE SEQUENCE [LARGE SCALE GENOMIC DNA]</scope>
    <source>
        <strain evidence="1 2">IVM-t1</strain>
    </source>
</reference>
<dbReference type="EMBL" id="QSBY01000005">
    <property type="protein sequence ID" value="RHW72468.1"/>
    <property type="molecule type" value="Genomic_DNA"/>
</dbReference>
<evidence type="ECO:0000313" key="2">
    <source>
        <dbReference type="Proteomes" id="UP000266743"/>
    </source>
</evidence>
<dbReference type="FunFam" id="1.25.40.10:FF:001410">
    <property type="entry name" value="Hypothetical_protein_-_conserved"/>
    <property type="match status" value="1"/>
</dbReference>
<protein>
    <submittedName>
        <fullName evidence="1">Uncharacterized protein</fullName>
    </submittedName>
</protein>
<comment type="caution">
    <text evidence="1">The sequence shown here is derived from an EMBL/GenBank/DDBJ whole genome shotgun (WGS) entry which is preliminary data.</text>
</comment>
<dbReference type="InterPro" id="IPR011990">
    <property type="entry name" value="TPR-like_helical_dom_sf"/>
</dbReference>
<accession>A0A3L6L8G2</accession>
<dbReference type="Gene3D" id="1.25.40.10">
    <property type="entry name" value="Tetratricopeptide repeat domain"/>
    <property type="match status" value="1"/>
</dbReference>
<dbReference type="AlphaFoldDB" id="A0A3L6L8G2"/>
<gene>
    <name evidence="1" type="ORF">DPX39_050023700</name>
</gene>
<proteinExistence type="predicted"/>
<organism evidence="1 2">
    <name type="scientific">Trypanosoma brucei equiperdum</name>
    <dbReference type="NCBI Taxonomy" id="630700"/>
    <lineage>
        <taxon>Eukaryota</taxon>
        <taxon>Discoba</taxon>
        <taxon>Euglenozoa</taxon>
        <taxon>Kinetoplastea</taxon>
        <taxon>Metakinetoplastina</taxon>
        <taxon>Trypanosomatida</taxon>
        <taxon>Trypanosomatidae</taxon>
        <taxon>Trypanosoma</taxon>
    </lineage>
</organism>
<sequence length="631" mass="71954">MFRRAIPLLSANIPRSVWDPAQHNPNWSDSYGHDITNRRAWPARKWTVGLEPCTPREWLQFSHRNLAYAYNGALRACHSLPSMLLLYKEMKQRGVKVDVDTMNVLLTRAARHEHIQVDDVFLLFDELVALGARPDLAAAETLHTVLSHSASMPEEWREARRLQLVELYNNLAMEEVERLAPHRADRLLKEQMKRFRGNLQQLGSGLRPTVYCRYLHTTHTAAVLLEEVHNFLWELVPNDHPAMEIPALQLRVPFVASVLRRPSVNPGVSLASVSRAEFGDTDVCAVFLAAAERMVDADFDDQRPVSERRLFLSLLTMISYSGVLYTSDLMAQLMEMVKYSNNDETRDSDAQRVLRYALRGSSAAQDSASRTLWHSVEKVADCRVVGRYIGARNPWNPIRVCFDEQGVFKAYPISTTTTTREVSPPEGNGAVTQEQRASCVEGRTLEALNMRWDDVRRLIECTGVLVTPPSERCPQQQKMEVFTGMAVYLRTVATGRRYEGGEDVLSDGAVATSSCEQRRRGTLFAEGYDFDVWVRLFSLVQEVRHDMEKFMADHTLQCVEPEFECWEALLVTLRCALDFCVVQMQGGGARGTEREVVERLFRDVVALREELIEESRTRFGGRMRVLWLQEA</sequence>
<evidence type="ECO:0000313" key="1">
    <source>
        <dbReference type="EMBL" id="RHW72468.1"/>
    </source>
</evidence>